<evidence type="ECO:0008006" key="3">
    <source>
        <dbReference type="Google" id="ProtNLM"/>
    </source>
</evidence>
<keyword evidence="2" id="KW-1185">Reference proteome</keyword>
<name>A0AAD4M2G8_9AGAM</name>
<reference evidence="1" key="1">
    <citation type="journal article" date="2022" name="New Phytol.">
        <title>Evolutionary transition to the ectomycorrhizal habit in the genomes of a hyperdiverse lineage of mushroom-forming fungi.</title>
        <authorList>
            <person name="Looney B."/>
            <person name="Miyauchi S."/>
            <person name="Morin E."/>
            <person name="Drula E."/>
            <person name="Courty P.E."/>
            <person name="Kohler A."/>
            <person name="Kuo A."/>
            <person name="LaButti K."/>
            <person name="Pangilinan J."/>
            <person name="Lipzen A."/>
            <person name="Riley R."/>
            <person name="Andreopoulos W."/>
            <person name="He G."/>
            <person name="Johnson J."/>
            <person name="Nolan M."/>
            <person name="Tritt A."/>
            <person name="Barry K.W."/>
            <person name="Grigoriev I.V."/>
            <person name="Nagy L.G."/>
            <person name="Hibbett D."/>
            <person name="Henrissat B."/>
            <person name="Matheny P.B."/>
            <person name="Labbe J."/>
            <person name="Martin F.M."/>
        </authorList>
    </citation>
    <scope>NUCLEOTIDE SEQUENCE</scope>
    <source>
        <strain evidence="1">BPL690</strain>
    </source>
</reference>
<dbReference type="InterPro" id="IPR052980">
    <property type="entry name" value="Crinkler_effector"/>
</dbReference>
<organism evidence="1 2">
    <name type="scientific">Multifurca ochricompacta</name>
    <dbReference type="NCBI Taxonomy" id="376703"/>
    <lineage>
        <taxon>Eukaryota</taxon>
        <taxon>Fungi</taxon>
        <taxon>Dikarya</taxon>
        <taxon>Basidiomycota</taxon>
        <taxon>Agaricomycotina</taxon>
        <taxon>Agaricomycetes</taxon>
        <taxon>Russulales</taxon>
        <taxon>Russulaceae</taxon>
        <taxon>Multifurca</taxon>
    </lineage>
</organism>
<dbReference type="Proteomes" id="UP001203297">
    <property type="component" value="Unassembled WGS sequence"/>
</dbReference>
<dbReference type="AlphaFoldDB" id="A0AAD4M2G8"/>
<evidence type="ECO:0000313" key="2">
    <source>
        <dbReference type="Proteomes" id="UP001203297"/>
    </source>
</evidence>
<dbReference type="InterPro" id="IPR027417">
    <property type="entry name" value="P-loop_NTPase"/>
</dbReference>
<dbReference type="PANTHER" id="PTHR33129">
    <property type="entry name" value="PROTEIN KINASE DOMAIN-CONTAINING PROTEIN-RELATED"/>
    <property type="match status" value="1"/>
</dbReference>
<sequence length="486" mass="55667">MYVPQDQLSNLGVEHLGYNEKALLFRHEYSLALEEIEEQSKMRREYLSGGIIITGDPGLGKTCFLLYLLFHCLSNGRPTVFQFLPECFVLFTDSGAEVYSHRSIILPDETWALADSDAENPLPCHSFLRACKKHHAFIVQTSSPDQRRYRAWNDDSKLYLSLSSLSMTHGFSVRLIKDHCKKWGPSARIMMNLMTDPGEIRGHTERVKDAALHFAKHFDDFTRQDKVNAMAISHTLFTIRPKGLPSEERSSAIGRIESSYLNRFVIEAIVTQDVLQQIEFYNLVSRHPWFRGSAGYMFEMAVLSWLCANSESNELPCTPARSASPQLTIPVCQGWCMLSYKDQHTLKYLTDCKRPFCVIPIPASKTFPAVDAMIFTDDHIITIQVTITPEHSVKSTGLLQIADSLTKGFRKSRKWCHVFITDRAKNAESLLRRWTEKDVKIKDYDIFISMYSAVLDGKDFCRIKDEEKWKESRVCGSRLYVVIEAD</sequence>
<gene>
    <name evidence="1" type="ORF">B0F90DRAFT_602363</name>
</gene>
<proteinExistence type="predicted"/>
<accession>A0AAD4M2G8</accession>
<comment type="caution">
    <text evidence="1">The sequence shown here is derived from an EMBL/GenBank/DDBJ whole genome shotgun (WGS) entry which is preliminary data.</text>
</comment>
<evidence type="ECO:0000313" key="1">
    <source>
        <dbReference type="EMBL" id="KAI0299681.1"/>
    </source>
</evidence>
<dbReference type="SUPFAM" id="SSF52540">
    <property type="entry name" value="P-loop containing nucleoside triphosphate hydrolases"/>
    <property type="match status" value="1"/>
</dbReference>
<protein>
    <recommendedName>
        <fullName evidence="3">Crinkler (CRN) family protein</fullName>
    </recommendedName>
</protein>
<dbReference type="PANTHER" id="PTHR33129:SF1">
    <property type="entry name" value="ATP-BINDING PROTEIN"/>
    <property type="match status" value="1"/>
</dbReference>
<dbReference type="EMBL" id="WTXG01000022">
    <property type="protein sequence ID" value="KAI0299681.1"/>
    <property type="molecule type" value="Genomic_DNA"/>
</dbReference>